<accession>A0A0D8XS95</accession>
<dbReference type="OrthoDB" id="5871362at2759"/>
<feature type="region of interest" description="Disordered" evidence="1">
    <location>
        <begin position="238"/>
        <end position="280"/>
    </location>
</feature>
<evidence type="ECO:0000313" key="3">
    <source>
        <dbReference type="Proteomes" id="UP000053766"/>
    </source>
</evidence>
<reference evidence="2 3" key="1">
    <citation type="submission" date="2013-11" db="EMBL/GenBank/DDBJ databases">
        <title>Draft genome of the bovine lungworm Dictyocaulus viviparus.</title>
        <authorList>
            <person name="Mitreva M."/>
        </authorList>
    </citation>
    <scope>NUCLEOTIDE SEQUENCE [LARGE SCALE GENOMIC DNA]</scope>
    <source>
        <strain evidence="2 3">HannoverDv2000</strain>
    </source>
</reference>
<organism evidence="2 3">
    <name type="scientific">Dictyocaulus viviparus</name>
    <name type="common">Bovine lungworm</name>
    <dbReference type="NCBI Taxonomy" id="29172"/>
    <lineage>
        <taxon>Eukaryota</taxon>
        <taxon>Metazoa</taxon>
        <taxon>Ecdysozoa</taxon>
        <taxon>Nematoda</taxon>
        <taxon>Chromadorea</taxon>
        <taxon>Rhabditida</taxon>
        <taxon>Rhabditina</taxon>
        <taxon>Rhabditomorpha</taxon>
        <taxon>Strongyloidea</taxon>
        <taxon>Metastrongylidae</taxon>
        <taxon>Dictyocaulus</taxon>
    </lineage>
</organism>
<name>A0A0D8XS95_DICVI</name>
<evidence type="ECO:0008006" key="4">
    <source>
        <dbReference type="Google" id="ProtNLM"/>
    </source>
</evidence>
<evidence type="ECO:0000256" key="1">
    <source>
        <dbReference type="SAM" id="MobiDB-lite"/>
    </source>
</evidence>
<dbReference type="AlphaFoldDB" id="A0A0D8XS95"/>
<dbReference type="Proteomes" id="UP000053766">
    <property type="component" value="Unassembled WGS sequence"/>
</dbReference>
<protein>
    <recommendedName>
        <fullName evidence="4">DUF19 domain-containing protein</fullName>
    </recommendedName>
</protein>
<proteinExistence type="predicted"/>
<dbReference type="PANTHER" id="PTHR37431">
    <property type="entry name" value="PROTEIN CBG06927"/>
    <property type="match status" value="1"/>
</dbReference>
<sequence length="475" mass="52853">MTSSTEQSTEDDVNPNETASNASIQTTEIPVVTTTRPPYCIPYRDHRVISFCHKSIVAKLSALSAESPSAASIRFPLYNVSYDEVVALCDELSYARKCMDGVEKLCTHPDCTELINKTLDQQENKCEGHEGFLSCMKAELDEVCGIESYNSVVTVLKRYGCNISDDIVAANTSITTIISSQPLDNLTQTHRVSLLTAAVTTQTLPAIHAINRTAQDGSNDHSKKSQLAAEILKAGVTYQPRQTTAPSKEVKKSLESSMSPSSEGHKTSHEAPPVLSSSEKSDFVENEITSNIENIDPLFNYTISSNCTVSMRNKARSCTAPLMRTWIALRAVRPNLAQTTFPLYKYSRVELLELCDSYANVFQCANVDHLRACIMDELVRFAQDHLGYICSPQNIERFMKHYDCIMEQEVMGHGNCQRFIIGEAIPGKDQRKCHGVSAYRECLVPHLQKHCHPEAVNEFDASIRQFGCNVQHQHS</sequence>
<evidence type="ECO:0000313" key="2">
    <source>
        <dbReference type="EMBL" id="KJH47395.1"/>
    </source>
</evidence>
<dbReference type="PANTHER" id="PTHR37431:SF3">
    <property type="entry name" value="DUF19 DOMAIN-CONTAINING PROTEIN"/>
    <property type="match status" value="1"/>
</dbReference>
<keyword evidence="3" id="KW-1185">Reference proteome</keyword>
<dbReference type="EMBL" id="KN716309">
    <property type="protein sequence ID" value="KJH47395.1"/>
    <property type="molecule type" value="Genomic_DNA"/>
</dbReference>
<gene>
    <name evidence="2" type="ORF">DICVIV_06516</name>
</gene>
<feature type="region of interest" description="Disordered" evidence="1">
    <location>
        <begin position="1"/>
        <end position="28"/>
    </location>
</feature>
<reference evidence="3" key="2">
    <citation type="journal article" date="2016" name="Sci. Rep.">
        <title>Dictyocaulus viviparus genome, variome and transcriptome elucidate lungworm biology and support future intervention.</title>
        <authorList>
            <person name="McNulty S.N."/>
            <person name="Strube C."/>
            <person name="Rosa B.A."/>
            <person name="Martin J.C."/>
            <person name="Tyagi R."/>
            <person name="Choi Y.J."/>
            <person name="Wang Q."/>
            <person name="Hallsworth Pepin K."/>
            <person name="Zhang X."/>
            <person name="Ozersky P."/>
            <person name="Wilson R.K."/>
            <person name="Sternberg P.W."/>
            <person name="Gasser R.B."/>
            <person name="Mitreva M."/>
        </authorList>
    </citation>
    <scope>NUCLEOTIDE SEQUENCE [LARGE SCALE GENOMIC DNA]</scope>
    <source>
        <strain evidence="3">HannoverDv2000</strain>
    </source>
</reference>
<feature type="compositionally biased region" description="Polar residues" evidence="1">
    <location>
        <begin position="15"/>
        <end position="28"/>
    </location>
</feature>